<evidence type="ECO:0000313" key="2">
    <source>
        <dbReference type="Proteomes" id="UP000789405"/>
    </source>
</evidence>
<dbReference type="Gene3D" id="3.30.420.10">
    <property type="entry name" value="Ribonuclease H-like superfamily/Ribonuclease H"/>
    <property type="match status" value="1"/>
</dbReference>
<dbReference type="GO" id="GO:0003676">
    <property type="term" value="F:nucleic acid binding"/>
    <property type="evidence" value="ECO:0007669"/>
    <property type="project" value="InterPro"/>
</dbReference>
<dbReference type="OrthoDB" id="6770078at2759"/>
<gene>
    <name evidence="1" type="ORF">DERYTH_LOCUS7261</name>
</gene>
<proteinExistence type="predicted"/>
<name>A0A9N9G8V6_9GLOM</name>
<keyword evidence="2" id="KW-1185">Reference proteome</keyword>
<dbReference type="InterPro" id="IPR036397">
    <property type="entry name" value="RNaseH_sf"/>
</dbReference>
<comment type="caution">
    <text evidence="1">The sequence shown here is derived from an EMBL/GenBank/DDBJ whole genome shotgun (WGS) entry which is preliminary data.</text>
</comment>
<sequence length="183" mass="21350">KPSPITIKNLVDKFTRSENVANDYHFSYPLSATNHIKQEATISALQENLQQSTNQLAMKLNVSPSSIRKILKIHKFHPYNEVNKHNCRYLSKENKYIMRTDNTQYSQKINVWAGIINNFIISPFFIKENLNGPKYLEMLQNLIIPELNNLFSENEVIFQQDGAPAYFSKDVHKYLNKNFQIGR</sequence>
<organism evidence="1 2">
    <name type="scientific">Dentiscutata erythropus</name>
    <dbReference type="NCBI Taxonomy" id="1348616"/>
    <lineage>
        <taxon>Eukaryota</taxon>
        <taxon>Fungi</taxon>
        <taxon>Fungi incertae sedis</taxon>
        <taxon>Mucoromycota</taxon>
        <taxon>Glomeromycotina</taxon>
        <taxon>Glomeromycetes</taxon>
        <taxon>Diversisporales</taxon>
        <taxon>Gigasporaceae</taxon>
        <taxon>Dentiscutata</taxon>
    </lineage>
</organism>
<evidence type="ECO:0000313" key="1">
    <source>
        <dbReference type="EMBL" id="CAG8593080.1"/>
    </source>
</evidence>
<dbReference type="AlphaFoldDB" id="A0A9N9G8V6"/>
<feature type="non-terminal residue" evidence="1">
    <location>
        <position position="183"/>
    </location>
</feature>
<accession>A0A9N9G8V6</accession>
<dbReference type="Proteomes" id="UP000789405">
    <property type="component" value="Unassembled WGS sequence"/>
</dbReference>
<protein>
    <submittedName>
        <fullName evidence="1">18898_t:CDS:1</fullName>
    </submittedName>
</protein>
<reference evidence="1" key="1">
    <citation type="submission" date="2021-06" db="EMBL/GenBank/DDBJ databases">
        <authorList>
            <person name="Kallberg Y."/>
            <person name="Tangrot J."/>
            <person name="Rosling A."/>
        </authorList>
    </citation>
    <scope>NUCLEOTIDE SEQUENCE</scope>
    <source>
        <strain evidence="1">MA453B</strain>
    </source>
</reference>
<dbReference type="PANTHER" id="PTHR47326">
    <property type="entry name" value="TRANSPOSABLE ELEMENT TC3 TRANSPOSASE-LIKE PROTEIN"/>
    <property type="match status" value="1"/>
</dbReference>
<dbReference type="PANTHER" id="PTHR47326:SF1">
    <property type="entry name" value="HTH PSQ-TYPE DOMAIN-CONTAINING PROTEIN"/>
    <property type="match status" value="1"/>
</dbReference>
<dbReference type="EMBL" id="CAJVPY010003490">
    <property type="protein sequence ID" value="CAG8593080.1"/>
    <property type="molecule type" value="Genomic_DNA"/>
</dbReference>